<sequence length="474" mass="54210">MSIEKHTLALSAFSIPLESEDDIQFSFLNVIAETLKSSNPEGQVLLCIKIYEKIESFDSAHESARYSRPQLLVALGILSFVSGRDFTICDIIASHSSVVVEHVFFEQIETRCHLYGCDHSTDLKAICHTINSETSSQNTLLFSLLDRWRKAQHQLLESEGQGLFEDESILSFFHVLELLVGEYQTKQITEAERKISSFLIDLIGDTFKNRGSSLDEKVREKTRTMKDVLLGGDLLSVGSRINYMLEQQGLLDDRVQHLIRELIFARNSIAHGRQVFRESLIWPLPPYFMLHSNHFNLGIFIRVLTAKVIATHYQLELWSDEWNKTLLTLSPSIDIIKNFISCKSYAHLTTEQFCSGEVDSVTPSSIVEAYIKRKIKLSDVERSLEGHIENITIDKAMLGAGDSIYIMIFLADVENPELSEFCKTNIQKSYDGRTFDGSNIKDYLRFLEFYDIKPRWFREWIVGGMEYGLDKPGT</sequence>
<keyword evidence="2" id="KW-1185">Reference proteome</keyword>
<gene>
    <name evidence="1" type="ORF">SAMN04490197_1760</name>
</gene>
<evidence type="ECO:0000313" key="2">
    <source>
        <dbReference type="Proteomes" id="UP000183653"/>
    </source>
</evidence>
<dbReference type="AlphaFoldDB" id="A0A8B3XW01"/>
<organism evidence="1 2">
    <name type="scientific">Pseudomonas orientalis</name>
    <dbReference type="NCBI Taxonomy" id="76758"/>
    <lineage>
        <taxon>Bacteria</taxon>
        <taxon>Pseudomonadati</taxon>
        <taxon>Pseudomonadota</taxon>
        <taxon>Gammaproteobacteria</taxon>
        <taxon>Pseudomonadales</taxon>
        <taxon>Pseudomonadaceae</taxon>
        <taxon>Pseudomonas</taxon>
    </lineage>
</organism>
<evidence type="ECO:0000313" key="1">
    <source>
        <dbReference type="EMBL" id="SDT99022.1"/>
    </source>
</evidence>
<dbReference type="OrthoDB" id="1488847at2"/>
<dbReference type="RefSeq" id="WP_072024045.1">
    <property type="nucleotide sequence ID" value="NZ_JYLM01000001.1"/>
</dbReference>
<dbReference type="Proteomes" id="UP000183653">
    <property type="component" value="Chromosome I"/>
</dbReference>
<evidence type="ECO:0008006" key="3">
    <source>
        <dbReference type="Google" id="ProtNLM"/>
    </source>
</evidence>
<protein>
    <recommendedName>
        <fullName evidence="3">Apea-like HEPN domain-containing protein</fullName>
    </recommendedName>
</protein>
<name>A0A8B3XW01_9PSED</name>
<proteinExistence type="predicted"/>
<dbReference type="EMBL" id="LT629782">
    <property type="protein sequence ID" value="SDT99022.1"/>
    <property type="molecule type" value="Genomic_DNA"/>
</dbReference>
<reference evidence="1 2" key="1">
    <citation type="submission" date="2016-10" db="EMBL/GenBank/DDBJ databases">
        <authorList>
            <person name="Varghese N."/>
            <person name="Submissions S."/>
        </authorList>
    </citation>
    <scope>NUCLEOTIDE SEQUENCE [LARGE SCALE GENOMIC DNA]</scope>
    <source>
        <strain evidence="1 2">BS2775</strain>
    </source>
</reference>
<accession>A0A8B3XW01</accession>